<organism evidence="1 2">
    <name type="scientific">Hyalangium rubrum</name>
    <dbReference type="NCBI Taxonomy" id="3103134"/>
    <lineage>
        <taxon>Bacteria</taxon>
        <taxon>Pseudomonadati</taxon>
        <taxon>Myxococcota</taxon>
        <taxon>Myxococcia</taxon>
        <taxon>Myxococcales</taxon>
        <taxon>Cystobacterineae</taxon>
        <taxon>Archangiaceae</taxon>
        <taxon>Hyalangium</taxon>
    </lineage>
</organism>
<protein>
    <submittedName>
        <fullName evidence="1">Uncharacterized protein</fullName>
    </submittedName>
</protein>
<dbReference type="RefSeq" id="WP_321545007.1">
    <property type="nucleotide sequence ID" value="NZ_JAXIVS010000002.1"/>
</dbReference>
<comment type="caution">
    <text evidence="1">The sequence shown here is derived from an EMBL/GenBank/DDBJ whole genome shotgun (WGS) entry which is preliminary data.</text>
</comment>
<proteinExistence type="predicted"/>
<reference evidence="1 2" key="1">
    <citation type="submission" date="2023-12" db="EMBL/GenBank/DDBJ databases">
        <title>the genome sequence of Hyalangium sp. s54d21.</title>
        <authorList>
            <person name="Zhang X."/>
        </authorList>
    </citation>
    <scope>NUCLEOTIDE SEQUENCE [LARGE SCALE GENOMIC DNA]</scope>
    <source>
        <strain evidence="2">s54d21</strain>
    </source>
</reference>
<gene>
    <name evidence="1" type="ORF">SYV04_07820</name>
</gene>
<accession>A0ABU5H0H8</accession>
<evidence type="ECO:0000313" key="1">
    <source>
        <dbReference type="EMBL" id="MDY7226287.1"/>
    </source>
</evidence>
<dbReference type="Proteomes" id="UP001291309">
    <property type="component" value="Unassembled WGS sequence"/>
</dbReference>
<keyword evidence="2" id="KW-1185">Reference proteome</keyword>
<sequence>MKFSYKESGCDPVKDRECLCVGNPGTAATALAEIGVDQSLLPTSGSPCIKGDFDKDGEPDYAFPGKGFSCNQSVPVRVIFTRGGQVREVGALPREVSCLQLYPPRRKPGPYGVPATKRQGLVDWGEGNATWVYLFDGKKWHATSYPSEEG</sequence>
<name>A0ABU5H0H8_9BACT</name>
<dbReference type="EMBL" id="JAXIVS010000002">
    <property type="protein sequence ID" value="MDY7226287.1"/>
    <property type="molecule type" value="Genomic_DNA"/>
</dbReference>
<evidence type="ECO:0000313" key="2">
    <source>
        <dbReference type="Proteomes" id="UP001291309"/>
    </source>
</evidence>